<evidence type="ECO:0000256" key="4">
    <source>
        <dbReference type="ARBA" id="ARBA00009845"/>
    </source>
</evidence>
<evidence type="ECO:0000256" key="10">
    <source>
        <dbReference type="ARBA" id="ARBA00023239"/>
    </source>
</evidence>
<accession>A0A418N497</accession>
<evidence type="ECO:0000256" key="6">
    <source>
        <dbReference type="ARBA" id="ARBA00011998"/>
    </source>
</evidence>
<dbReference type="EMBL" id="QXFJ01000030">
    <property type="protein sequence ID" value="RIV68613.1"/>
    <property type="molecule type" value="Genomic_DNA"/>
</dbReference>
<evidence type="ECO:0000256" key="7">
    <source>
        <dbReference type="ARBA" id="ARBA00017233"/>
    </source>
</evidence>
<dbReference type="Gene3D" id="3.20.19.10">
    <property type="entry name" value="Aconitase, domain 4"/>
    <property type="match status" value="1"/>
</dbReference>
<evidence type="ECO:0000313" key="17">
    <source>
        <dbReference type="Proteomes" id="UP000284189"/>
    </source>
</evidence>
<dbReference type="EMBL" id="VNWL01000029">
    <property type="protein sequence ID" value="TXK00312.1"/>
    <property type="molecule type" value="Genomic_DNA"/>
</dbReference>
<comment type="similarity">
    <text evidence="4">Belongs to the LeuD family. LeuD type 1 subfamily.</text>
</comment>
<protein>
    <recommendedName>
        <fullName evidence="7">3-isopropylmalate dehydratase small subunit</fullName>
        <ecNumber evidence="6">4.2.1.33</ecNumber>
    </recommendedName>
    <alternativeName>
        <fullName evidence="12">Alpha-IPM isomerase</fullName>
    </alternativeName>
    <alternativeName>
        <fullName evidence="13">Isopropylmalate isomerase</fullName>
    </alternativeName>
</protein>
<dbReference type="InterPro" id="IPR015928">
    <property type="entry name" value="Aconitase/3IPM_dehydase_swvl"/>
</dbReference>
<dbReference type="PANTHER" id="PTHR43345:SF5">
    <property type="entry name" value="3-ISOPROPYLMALATE DEHYDRATASE SMALL SUBUNIT"/>
    <property type="match status" value="1"/>
</dbReference>
<comment type="subunit">
    <text evidence="5">Heterodimer of LeuC and LeuD.</text>
</comment>
<dbReference type="NCBIfam" id="NF002458">
    <property type="entry name" value="PRK01641.1"/>
    <property type="match status" value="1"/>
</dbReference>
<comment type="pathway">
    <text evidence="3">Amino-acid biosynthesis; L-leucine biosynthesis; L-leucine from 3-methyl-2-oxobutanoate: step 2/4.</text>
</comment>
<evidence type="ECO:0000313" key="18">
    <source>
        <dbReference type="Proteomes" id="UP000321528"/>
    </source>
</evidence>
<dbReference type="RefSeq" id="WP_119641452.1">
    <property type="nucleotide sequence ID" value="NZ_QXFJ01000030.1"/>
</dbReference>
<dbReference type="InterPro" id="IPR050075">
    <property type="entry name" value="LeuD"/>
</dbReference>
<comment type="catalytic activity">
    <reaction evidence="1">
        <text>(2R,3S)-3-isopropylmalate = (2S)-2-isopropylmalate</text>
        <dbReference type="Rhea" id="RHEA:32287"/>
        <dbReference type="ChEBI" id="CHEBI:1178"/>
        <dbReference type="ChEBI" id="CHEBI:35121"/>
        <dbReference type="EC" id="4.2.1.33"/>
    </reaction>
</comment>
<reference evidence="15 17" key="1">
    <citation type="submission" date="2018-08" db="EMBL/GenBank/DDBJ databases">
        <title>Proposal of Muricauda 72 sp.nov. and Muricauda NH166 sp.nov., isolated from seawater.</title>
        <authorList>
            <person name="Cheng H."/>
            <person name="Wu Y.-H."/>
            <person name="Guo L.-L."/>
            <person name="Xu X.-W."/>
        </authorList>
    </citation>
    <scope>NUCLEOTIDE SEQUENCE [LARGE SCALE GENOMIC DNA]</scope>
    <source>
        <strain evidence="15 17">NH166</strain>
    </source>
</reference>
<dbReference type="InterPro" id="IPR000573">
    <property type="entry name" value="AconitaseA/IPMdHydase_ssu_swvl"/>
</dbReference>
<dbReference type="Proteomes" id="UP000321528">
    <property type="component" value="Unassembled WGS sequence"/>
</dbReference>
<dbReference type="SUPFAM" id="SSF52016">
    <property type="entry name" value="LeuD/IlvD-like"/>
    <property type="match status" value="1"/>
</dbReference>
<organism evidence="15 17">
    <name type="scientific">Flagellimonas aequoris</name>
    <dbReference type="NCBI Taxonomy" id="2306997"/>
    <lineage>
        <taxon>Bacteria</taxon>
        <taxon>Pseudomonadati</taxon>
        <taxon>Bacteroidota</taxon>
        <taxon>Flavobacteriia</taxon>
        <taxon>Flavobacteriales</taxon>
        <taxon>Flavobacteriaceae</taxon>
        <taxon>Flagellimonas</taxon>
    </lineage>
</organism>
<gene>
    <name evidence="15" type="primary">leuD</name>
    <name evidence="15" type="ORF">D2U88_15570</name>
    <name evidence="16" type="ORF">FQ019_15395</name>
</gene>
<evidence type="ECO:0000259" key="14">
    <source>
        <dbReference type="Pfam" id="PF00694"/>
    </source>
</evidence>
<dbReference type="AlphaFoldDB" id="A0A418N497"/>
<dbReference type="GO" id="GO:0009098">
    <property type="term" value="P:L-leucine biosynthetic process"/>
    <property type="evidence" value="ECO:0007669"/>
    <property type="project" value="UniProtKB-UniPathway"/>
</dbReference>
<keyword evidence="18" id="KW-1185">Reference proteome</keyword>
<evidence type="ECO:0000256" key="9">
    <source>
        <dbReference type="ARBA" id="ARBA00022605"/>
    </source>
</evidence>
<keyword evidence="11" id="KW-0100">Branched-chain amino acid biosynthesis</keyword>
<dbReference type="NCBIfam" id="TIGR00171">
    <property type="entry name" value="leuD"/>
    <property type="match status" value="1"/>
</dbReference>
<evidence type="ECO:0000256" key="13">
    <source>
        <dbReference type="ARBA" id="ARBA00033368"/>
    </source>
</evidence>
<dbReference type="InterPro" id="IPR004431">
    <property type="entry name" value="3-IsopropMal_deHydase_ssu"/>
</dbReference>
<dbReference type="CDD" id="cd01577">
    <property type="entry name" value="IPMI_Swivel"/>
    <property type="match status" value="1"/>
</dbReference>
<evidence type="ECO:0000256" key="2">
    <source>
        <dbReference type="ARBA" id="ARBA00002695"/>
    </source>
</evidence>
<evidence type="ECO:0000313" key="16">
    <source>
        <dbReference type="EMBL" id="TXK00312.1"/>
    </source>
</evidence>
<evidence type="ECO:0000256" key="3">
    <source>
        <dbReference type="ARBA" id="ARBA00004729"/>
    </source>
</evidence>
<dbReference type="GO" id="GO:0009316">
    <property type="term" value="C:3-isopropylmalate dehydratase complex"/>
    <property type="evidence" value="ECO:0007669"/>
    <property type="project" value="InterPro"/>
</dbReference>
<dbReference type="EC" id="4.2.1.33" evidence="6"/>
<dbReference type="Proteomes" id="UP000284189">
    <property type="component" value="Unassembled WGS sequence"/>
</dbReference>
<dbReference type="UniPathway" id="UPA00048">
    <property type="reaction ID" value="UER00071"/>
</dbReference>
<dbReference type="Pfam" id="PF00694">
    <property type="entry name" value="Aconitase_C"/>
    <property type="match status" value="1"/>
</dbReference>
<name>A0A418N497_9FLAO</name>
<keyword evidence="10 15" id="KW-0456">Lyase</keyword>
<dbReference type="OrthoDB" id="9777465at2"/>
<evidence type="ECO:0000256" key="11">
    <source>
        <dbReference type="ARBA" id="ARBA00023304"/>
    </source>
</evidence>
<keyword evidence="8" id="KW-0432">Leucine biosynthesis</keyword>
<evidence type="ECO:0000256" key="12">
    <source>
        <dbReference type="ARBA" id="ARBA00031631"/>
    </source>
</evidence>
<proteinExistence type="inferred from homology"/>
<evidence type="ECO:0000256" key="8">
    <source>
        <dbReference type="ARBA" id="ARBA00022430"/>
    </source>
</evidence>
<evidence type="ECO:0000256" key="5">
    <source>
        <dbReference type="ARBA" id="ARBA00011271"/>
    </source>
</evidence>
<dbReference type="FunFam" id="3.20.19.10:FF:000003">
    <property type="entry name" value="3-isopropylmalate dehydratase small subunit"/>
    <property type="match status" value="1"/>
</dbReference>
<reference evidence="16 18" key="2">
    <citation type="submission" date="2019-07" db="EMBL/GenBank/DDBJ databases">
        <title>Draft genome of two Muricauda strains isolated from deep sea.</title>
        <authorList>
            <person name="Sun C."/>
        </authorList>
    </citation>
    <scope>NUCLEOTIDE SEQUENCE [LARGE SCALE GENOMIC DNA]</scope>
    <source>
        <strain evidence="16 18">NH166</strain>
    </source>
</reference>
<dbReference type="PANTHER" id="PTHR43345">
    <property type="entry name" value="3-ISOPROPYLMALATE DEHYDRATASE SMALL SUBUNIT 2-RELATED-RELATED"/>
    <property type="match status" value="1"/>
</dbReference>
<evidence type="ECO:0000256" key="1">
    <source>
        <dbReference type="ARBA" id="ARBA00000491"/>
    </source>
</evidence>
<keyword evidence="9" id="KW-0028">Amino-acid biosynthesis</keyword>
<dbReference type="GO" id="GO:0003861">
    <property type="term" value="F:3-isopropylmalate dehydratase activity"/>
    <property type="evidence" value="ECO:0007669"/>
    <property type="project" value="UniProtKB-EC"/>
</dbReference>
<comment type="caution">
    <text evidence="15">The sequence shown here is derived from an EMBL/GenBank/DDBJ whole genome shotgun (WGS) entry which is preliminary data.</text>
</comment>
<sequence>MAYDKFSILKSSAVPMPIENVDTDQIIPARFLKATERKGFGDNLFRDWRYNSDGSPKEHFVLNNPIYGGKILVGGKNFGSGSSREHAAWAVYDYGFRCVVSSFFADIFRNNCLNIGVLPVQVSPEFLDKIFKAIEADPKTELEVNLPEQTITILATGEKESFDINDYKKGNMLNGFDDIDYLLNIKEGIQTFAENTPL</sequence>
<evidence type="ECO:0000313" key="15">
    <source>
        <dbReference type="EMBL" id="RIV68613.1"/>
    </source>
</evidence>
<feature type="domain" description="Aconitase A/isopropylmalate dehydratase small subunit swivel" evidence="14">
    <location>
        <begin position="5"/>
        <end position="124"/>
    </location>
</feature>
<dbReference type="InterPro" id="IPR033940">
    <property type="entry name" value="IPMI_Swivel"/>
</dbReference>
<comment type="function">
    <text evidence="2">Catalyzes the isomerization between 2-isopropylmalate and 3-isopropylmalate, via the formation of 2-isopropylmaleate.</text>
</comment>